<dbReference type="Proteomes" id="UP000634136">
    <property type="component" value="Unassembled WGS sequence"/>
</dbReference>
<proteinExistence type="predicted"/>
<sequence>MSLSDSETATSEYRAFRQISRLLYEMLGSAKSGDSKAWKTSKKEALIAKANSFSVWEENEKDVMEYTTHVPFLADTWGWVMASDQPILIGAEEMDKRIEGTIIIMCKFSLLNNKFMCSL</sequence>
<keyword evidence="2" id="KW-1185">Reference proteome</keyword>
<dbReference type="AlphaFoldDB" id="A0A834WSZ3"/>
<accession>A0A834WSZ3</accession>
<protein>
    <submittedName>
        <fullName evidence="1">Thermospermine synthase ACAULIS5</fullName>
    </submittedName>
</protein>
<evidence type="ECO:0000313" key="2">
    <source>
        <dbReference type="Proteomes" id="UP000634136"/>
    </source>
</evidence>
<gene>
    <name evidence="1" type="ORF">G2W53_014146</name>
</gene>
<name>A0A834WSZ3_9FABA</name>
<evidence type="ECO:0000313" key="1">
    <source>
        <dbReference type="EMBL" id="KAF7831813.1"/>
    </source>
</evidence>
<reference evidence="1" key="1">
    <citation type="submission" date="2020-09" db="EMBL/GenBank/DDBJ databases">
        <title>Genome-Enabled Discovery of Anthraquinone Biosynthesis in Senna tora.</title>
        <authorList>
            <person name="Kang S.-H."/>
            <person name="Pandey R.P."/>
            <person name="Lee C.-M."/>
            <person name="Sim J.-S."/>
            <person name="Jeong J.-T."/>
            <person name="Choi B.-S."/>
            <person name="Jung M."/>
            <person name="Ginzburg D."/>
            <person name="Zhao K."/>
            <person name="Won S.Y."/>
            <person name="Oh T.-J."/>
            <person name="Yu Y."/>
            <person name="Kim N.-H."/>
            <person name="Lee O.R."/>
            <person name="Lee T.-H."/>
            <person name="Bashyal P."/>
            <person name="Kim T.-S."/>
            <person name="Lee W.-H."/>
            <person name="Kawkins C."/>
            <person name="Kim C.-K."/>
            <person name="Kim J.S."/>
            <person name="Ahn B.O."/>
            <person name="Rhee S.Y."/>
            <person name="Sohng J.K."/>
        </authorList>
    </citation>
    <scope>NUCLEOTIDE SEQUENCE</scope>
    <source>
        <tissue evidence="1">Leaf</tissue>
    </source>
</reference>
<comment type="caution">
    <text evidence="1">The sequence shown here is derived from an EMBL/GenBank/DDBJ whole genome shotgun (WGS) entry which is preliminary data.</text>
</comment>
<dbReference type="OrthoDB" id="2228at2759"/>
<dbReference type="EMBL" id="JAAIUW010000005">
    <property type="protein sequence ID" value="KAF7831813.1"/>
    <property type="molecule type" value="Genomic_DNA"/>
</dbReference>
<organism evidence="1 2">
    <name type="scientific">Senna tora</name>
    <dbReference type="NCBI Taxonomy" id="362788"/>
    <lineage>
        <taxon>Eukaryota</taxon>
        <taxon>Viridiplantae</taxon>
        <taxon>Streptophyta</taxon>
        <taxon>Embryophyta</taxon>
        <taxon>Tracheophyta</taxon>
        <taxon>Spermatophyta</taxon>
        <taxon>Magnoliopsida</taxon>
        <taxon>eudicotyledons</taxon>
        <taxon>Gunneridae</taxon>
        <taxon>Pentapetalae</taxon>
        <taxon>rosids</taxon>
        <taxon>fabids</taxon>
        <taxon>Fabales</taxon>
        <taxon>Fabaceae</taxon>
        <taxon>Caesalpinioideae</taxon>
        <taxon>Cassia clade</taxon>
        <taxon>Senna</taxon>
    </lineage>
</organism>